<feature type="transmembrane region" description="Helical" evidence="17">
    <location>
        <begin position="63"/>
        <end position="85"/>
    </location>
</feature>
<evidence type="ECO:0000256" key="10">
    <source>
        <dbReference type="ARBA" id="ARBA00022967"/>
    </source>
</evidence>
<evidence type="ECO:0000256" key="2">
    <source>
        <dbReference type="ARBA" id="ARBA00007866"/>
    </source>
</evidence>
<dbReference type="GO" id="GO:0005743">
    <property type="term" value="C:mitochondrial inner membrane"/>
    <property type="evidence" value="ECO:0007669"/>
    <property type="project" value="UniProtKB-SubCell"/>
</dbReference>
<dbReference type="Pfam" id="PF00116">
    <property type="entry name" value="COX2"/>
    <property type="match status" value="1"/>
</dbReference>
<dbReference type="Gene3D" id="1.10.287.90">
    <property type="match status" value="1"/>
</dbReference>
<comment type="similarity">
    <text evidence="2 16">Belongs to the cytochrome c oxidase subunit 2 family.</text>
</comment>
<evidence type="ECO:0000313" key="20">
    <source>
        <dbReference type="EMBL" id="UZT67760.1"/>
    </source>
</evidence>
<dbReference type="GO" id="GO:0004129">
    <property type="term" value="F:cytochrome-c oxidase activity"/>
    <property type="evidence" value="ECO:0007669"/>
    <property type="project" value="UniProtKB-EC"/>
</dbReference>
<evidence type="ECO:0000256" key="3">
    <source>
        <dbReference type="ARBA" id="ARBA00015946"/>
    </source>
</evidence>
<geneLocation type="mitochondrion" evidence="20"/>
<evidence type="ECO:0000259" key="18">
    <source>
        <dbReference type="PROSITE" id="PS50857"/>
    </source>
</evidence>
<evidence type="ECO:0000259" key="19">
    <source>
        <dbReference type="PROSITE" id="PS50999"/>
    </source>
</evidence>
<dbReference type="PROSITE" id="PS50999">
    <property type="entry name" value="COX2_TM"/>
    <property type="match status" value="1"/>
</dbReference>
<evidence type="ECO:0000256" key="14">
    <source>
        <dbReference type="ARBA" id="ARBA00023136"/>
    </source>
</evidence>
<accession>A0A9E8G9E6</accession>
<dbReference type="Pfam" id="PF02790">
    <property type="entry name" value="COX2_TM"/>
    <property type="match status" value="1"/>
</dbReference>
<evidence type="ECO:0000256" key="16">
    <source>
        <dbReference type="RuleBase" id="RU000457"/>
    </source>
</evidence>
<keyword evidence="5 16" id="KW-0679">Respiratory chain</keyword>
<dbReference type="SUPFAM" id="SSF81464">
    <property type="entry name" value="Cytochrome c oxidase subunit II-like, transmembrane region"/>
    <property type="match status" value="1"/>
</dbReference>
<keyword evidence="11 16" id="KW-0249">Electron transport</keyword>
<reference evidence="20" key="1">
    <citation type="journal article" date="2022" name="Diversity (Basel)">
        <title>Genome-Based Taxa Delimitation (GBTD): A New Approach.</title>
        <authorList>
            <person name="Bolbat A."/>
            <person name="Bukin Y."/>
            <person name="Kaygorodova I."/>
        </authorList>
    </citation>
    <scope>NUCLEOTIDE SEQUENCE</scope>
</reference>
<dbReference type="InterPro" id="IPR008972">
    <property type="entry name" value="Cupredoxin"/>
</dbReference>
<keyword evidence="4 16" id="KW-0813">Transport</keyword>
<evidence type="ECO:0000256" key="11">
    <source>
        <dbReference type="ARBA" id="ARBA00022982"/>
    </source>
</evidence>
<organism evidence="20">
    <name type="scientific">Paracanthobdella livanowi</name>
    <dbReference type="NCBI Taxonomy" id="2905687"/>
    <lineage>
        <taxon>Eukaryota</taxon>
        <taxon>Metazoa</taxon>
        <taxon>Spiralia</taxon>
        <taxon>Lophotrochozoa</taxon>
        <taxon>Annelida</taxon>
        <taxon>Clitellata</taxon>
        <taxon>Hirudinea</taxon>
        <taxon>Acanthobdellida</taxon>
        <taxon>Paracanthobdella</taxon>
    </lineage>
</organism>
<reference evidence="20" key="2">
    <citation type="submission" date="2022-01" db="EMBL/GenBank/DDBJ databases">
        <authorList>
            <person name="Bolbat A."/>
        </authorList>
    </citation>
    <scope>NUCLEOTIDE SEQUENCE</scope>
</reference>
<comment type="subcellular location">
    <subcellularLocation>
        <location evidence="1 16">Mitochondrion inner membrane</location>
        <topology evidence="1 16">Multi-pass membrane protein</topology>
    </subcellularLocation>
</comment>
<dbReference type="AlphaFoldDB" id="A0A9E8G9E6"/>
<keyword evidence="13 16" id="KW-0186">Copper</keyword>
<dbReference type="FunFam" id="2.60.40.420:FF:000001">
    <property type="entry name" value="Cytochrome c oxidase subunit 2"/>
    <property type="match status" value="1"/>
</dbReference>
<dbReference type="Gene3D" id="2.60.40.420">
    <property type="entry name" value="Cupredoxins - blue copper proteins"/>
    <property type="match status" value="1"/>
</dbReference>
<dbReference type="GO" id="GO:0016491">
    <property type="term" value="F:oxidoreductase activity"/>
    <property type="evidence" value="ECO:0007669"/>
    <property type="project" value="InterPro"/>
</dbReference>
<comment type="function">
    <text evidence="16">Component of the cytochrome c oxidase, the last enzyme in the mitochondrial electron transport chain which drives oxidative phosphorylation. The respiratory chain contains 3 multisubunit complexes succinate dehydrogenase (complex II, CII), ubiquinol-cytochrome c oxidoreductase (cytochrome b-c1 complex, complex III, CIII) and cytochrome c oxidase (complex IV, CIV), that cooperate to transfer electrons derived from NADH and succinate to molecular oxygen, creating an electrochemical gradient over the inner membrane that drives transmembrane transport and the ATP synthase. Cytochrome c oxidase is the component of the respiratory chain that catalyzes the reduction of oxygen to water. Electrons originating from reduced cytochrome c in the intermembrane space (IMS) are transferred via the dinuclear copper A center (CU(A)) of subunit 2 and heme A of subunit 1 to the active site in subunit 1, a binuclear center (BNC) formed by heme A3 and copper B (CU(B)). The BNC reduces molecular oxygen to 2 water molecules using 4 electrons from cytochrome c in the IMS and 4 protons from the mitochondrial matrix.</text>
</comment>
<feature type="domain" description="Cytochrome oxidase subunit II transmembrane region profile" evidence="19">
    <location>
        <begin position="1"/>
        <end position="91"/>
    </location>
</feature>
<evidence type="ECO:0000256" key="4">
    <source>
        <dbReference type="ARBA" id="ARBA00022448"/>
    </source>
</evidence>
<dbReference type="CDD" id="cd13912">
    <property type="entry name" value="CcO_II_C"/>
    <property type="match status" value="1"/>
</dbReference>
<evidence type="ECO:0000256" key="6">
    <source>
        <dbReference type="ARBA" id="ARBA00022692"/>
    </source>
</evidence>
<evidence type="ECO:0000256" key="17">
    <source>
        <dbReference type="SAM" id="Phobius"/>
    </source>
</evidence>
<gene>
    <name evidence="20" type="primary">COX2</name>
</gene>
<proteinExistence type="inferred from homology"/>
<dbReference type="InterPro" id="IPR001505">
    <property type="entry name" value="Copper_CuA"/>
</dbReference>
<dbReference type="InterPro" id="IPR036257">
    <property type="entry name" value="Cyt_c_oxidase_su2_TM_sf"/>
</dbReference>
<feature type="transmembrane region" description="Helical" evidence="17">
    <location>
        <begin position="28"/>
        <end position="51"/>
    </location>
</feature>
<protein>
    <recommendedName>
        <fullName evidence="3 16">Cytochrome c oxidase subunit 2</fullName>
    </recommendedName>
</protein>
<dbReference type="NCBIfam" id="TIGR02866">
    <property type="entry name" value="CoxB"/>
    <property type="match status" value="1"/>
</dbReference>
<dbReference type="RefSeq" id="YP_010584271.1">
    <property type="nucleotide sequence ID" value="NC_069205.1"/>
</dbReference>
<sequence length="228" mass="26352">MPYWSDMNMQEPNSSISIRILNLHEHTIFIMIIVLSIITYTMYALMFMNLTNRYIKDAQMIETIWTIIPGLLLFTVALPSIRLLYDMEDLKEPLITIKSTGHQWYWSYEYNDLNNISFDSYMLNSADLNSGNLRLLEVDNRLIMPFSIETRMLITSADVLHSWTIPSLGVKMDAVPGRINQVSFTPISPGIYYGQCSEICGVNHSFMPISVEVIKPSEFINWSIKFNN</sequence>
<dbReference type="PRINTS" id="PR01166">
    <property type="entry name" value="CYCOXIDASEII"/>
</dbReference>
<dbReference type="PANTHER" id="PTHR22888:SF9">
    <property type="entry name" value="CYTOCHROME C OXIDASE SUBUNIT 2"/>
    <property type="match status" value="1"/>
</dbReference>
<dbReference type="InterPro" id="IPR014222">
    <property type="entry name" value="Cyt_c_oxidase_su2"/>
</dbReference>
<keyword evidence="7 16" id="KW-0479">Metal-binding</keyword>
<keyword evidence="9" id="KW-0460">Magnesium</keyword>
<evidence type="ECO:0000256" key="15">
    <source>
        <dbReference type="ARBA" id="ARBA00049512"/>
    </source>
</evidence>
<dbReference type="InterPro" id="IPR034210">
    <property type="entry name" value="CcO_II_C"/>
</dbReference>
<keyword evidence="6 16" id="KW-0812">Transmembrane</keyword>
<dbReference type="CTD" id="4513"/>
<keyword evidence="14 16" id="KW-0472">Membrane</keyword>
<comment type="cofactor">
    <cofactor evidence="16">
        <name>Cu cation</name>
        <dbReference type="ChEBI" id="CHEBI:23378"/>
    </cofactor>
    <text evidence="16">Binds a copper A center.</text>
</comment>
<evidence type="ECO:0000256" key="8">
    <source>
        <dbReference type="ARBA" id="ARBA00022792"/>
    </source>
</evidence>
<evidence type="ECO:0000256" key="12">
    <source>
        <dbReference type="ARBA" id="ARBA00022989"/>
    </source>
</evidence>
<evidence type="ECO:0000256" key="5">
    <source>
        <dbReference type="ARBA" id="ARBA00022660"/>
    </source>
</evidence>
<keyword evidence="16 20" id="KW-0496">Mitochondrion</keyword>
<dbReference type="PROSITE" id="PS00078">
    <property type="entry name" value="COX2"/>
    <property type="match status" value="1"/>
</dbReference>
<dbReference type="PROSITE" id="PS50857">
    <property type="entry name" value="COX2_CUA"/>
    <property type="match status" value="1"/>
</dbReference>
<keyword evidence="8 16" id="KW-0999">Mitochondrion inner membrane</keyword>
<feature type="domain" description="Cytochrome oxidase subunit II copper A binding" evidence="18">
    <location>
        <begin position="92"/>
        <end position="225"/>
    </location>
</feature>
<dbReference type="GO" id="GO:0005507">
    <property type="term" value="F:copper ion binding"/>
    <property type="evidence" value="ECO:0007669"/>
    <property type="project" value="InterPro"/>
</dbReference>
<dbReference type="InterPro" id="IPR045187">
    <property type="entry name" value="CcO_II"/>
</dbReference>
<keyword evidence="12 17" id="KW-1133">Transmembrane helix</keyword>
<dbReference type="SUPFAM" id="SSF49503">
    <property type="entry name" value="Cupredoxins"/>
    <property type="match status" value="1"/>
</dbReference>
<name>A0A9E8G9E6_9ANNE</name>
<evidence type="ECO:0000256" key="1">
    <source>
        <dbReference type="ARBA" id="ARBA00004448"/>
    </source>
</evidence>
<keyword evidence="10" id="KW-1278">Translocase</keyword>
<comment type="catalytic activity">
    <reaction evidence="15">
        <text>4 Fe(II)-[cytochrome c] + O2 + 8 H(+)(in) = 4 Fe(III)-[cytochrome c] + 2 H2O + 4 H(+)(out)</text>
        <dbReference type="Rhea" id="RHEA:11436"/>
        <dbReference type="Rhea" id="RHEA-COMP:10350"/>
        <dbReference type="Rhea" id="RHEA-COMP:14399"/>
        <dbReference type="ChEBI" id="CHEBI:15377"/>
        <dbReference type="ChEBI" id="CHEBI:15378"/>
        <dbReference type="ChEBI" id="CHEBI:15379"/>
        <dbReference type="ChEBI" id="CHEBI:29033"/>
        <dbReference type="ChEBI" id="CHEBI:29034"/>
        <dbReference type="EC" id="7.1.1.9"/>
    </reaction>
    <physiologicalReaction direction="left-to-right" evidence="15">
        <dbReference type="Rhea" id="RHEA:11437"/>
    </physiologicalReaction>
</comment>
<dbReference type="GeneID" id="77421996"/>
<dbReference type="EMBL" id="OM117614">
    <property type="protein sequence ID" value="UZT67760.1"/>
    <property type="molecule type" value="Genomic_DNA"/>
</dbReference>
<evidence type="ECO:0000256" key="7">
    <source>
        <dbReference type="ARBA" id="ARBA00022723"/>
    </source>
</evidence>
<evidence type="ECO:0000256" key="13">
    <source>
        <dbReference type="ARBA" id="ARBA00023008"/>
    </source>
</evidence>
<dbReference type="InterPro" id="IPR002429">
    <property type="entry name" value="CcO_II-like_C"/>
</dbReference>
<dbReference type="GO" id="GO:0042773">
    <property type="term" value="P:ATP synthesis coupled electron transport"/>
    <property type="evidence" value="ECO:0007669"/>
    <property type="project" value="TreeGrafter"/>
</dbReference>
<evidence type="ECO:0000256" key="9">
    <source>
        <dbReference type="ARBA" id="ARBA00022842"/>
    </source>
</evidence>
<dbReference type="InterPro" id="IPR011759">
    <property type="entry name" value="Cyt_c_oxidase_su2_TM_dom"/>
</dbReference>
<dbReference type="PANTHER" id="PTHR22888">
    <property type="entry name" value="CYTOCHROME C OXIDASE, SUBUNIT II"/>
    <property type="match status" value="1"/>
</dbReference>